<dbReference type="CDD" id="cd17416">
    <property type="entry name" value="MFS_NPF1_2"/>
    <property type="match status" value="1"/>
</dbReference>
<dbReference type="Pfam" id="PF00854">
    <property type="entry name" value="PTR2"/>
    <property type="match status" value="1"/>
</dbReference>
<dbReference type="Proteomes" id="UP000594263">
    <property type="component" value="Unplaced"/>
</dbReference>
<feature type="transmembrane region" description="Helical" evidence="6">
    <location>
        <begin position="177"/>
        <end position="196"/>
    </location>
</feature>
<feature type="transmembrane region" description="Helical" evidence="6">
    <location>
        <begin position="361"/>
        <end position="381"/>
    </location>
</feature>
<dbReference type="GO" id="GO:0016020">
    <property type="term" value="C:membrane"/>
    <property type="evidence" value="ECO:0007669"/>
    <property type="project" value="UniProtKB-SubCell"/>
</dbReference>
<evidence type="ECO:0000256" key="6">
    <source>
        <dbReference type="SAM" id="Phobius"/>
    </source>
</evidence>
<evidence type="ECO:0000256" key="3">
    <source>
        <dbReference type="ARBA" id="ARBA00022692"/>
    </source>
</evidence>
<feature type="transmembrane region" description="Helical" evidence="6">
    <location>
        <begin position="87"/>
        <end position="112"/>
    </location>
</feature>
<evidence type="ECO:0000256" key="2">
    <source>
        <dbReference type="ARBA" id="ARBA00005982"/>
    </source>
</evidence>
<dbReference type="PANTHER" id="PTHR11654">
    <property type="entry name" value="OLIGOPEPTIDE TRANSPORTER-RELATED"/>
    <property type="match status" value="1"/>
</dbReference>
<evidence type="ECO:0000313" key="8">
    <source>
        <dbReference type="Proteomes" id="UP000594263"/>
    </source>
</evidence>
<comment type="similarity">
    <text evidence="2">Belongs to the major facilitator superfamily. Proton-dependent oligopeptide transporter (POT/PTR) (TC 2.A.17) family.</text>
</comment>
<protein>
    <submittedName>
        <fullName evidence="7">Uncharacterized protein</fullName>
    </submittedName>
</protein>
<keyword evidence="8" id="KW-1185">Reference proteome</keyword>
<dbReference type="GO" id="GO:0022857">
    <property type="term" value="F:transmembrane transporter activity"/>
    <property type="evidence" value="ECO:0007669"/>
    <property type="project" value="InterPro"/>
</dbReference>
<keyword evidence="5 6" id="KW-0472">Membrane</keyword>
<dbReference type="InterPro" id="IPR000109">
    <property type="entry name" value="POT_fam"/>
</dbReference>
<dbReference type="AlphaFoldDB" id="A0A7N0SWP7"/>
<feature type="transmembrane region" description="Helical" evidence="6">
    <location>
        <begin position="60"/>
        <end position="80"/>
    </location>
</feature>
<sequence>MISRQQLLRQSGTRQTGGLKVIPFVLANAALERLASNALLPNMIKYLMGGYGMELAHGTQVIFFWNCAINFMPLIGASLADSYLGRFLTIGLASIICLLGVTLLWLTAMIAQARPAACAGSRACEPPTPAQLALLFSSFTLIAVGSGSLRPCSLGFGADQLDQRSRNKYALESYFNWYYTSVAVAALISITGPVYVQDNFGWKIGFGVSVVLIFLAVLVFFVASSFYVKHSASRSVLVDFAQVIVASFRKRKLPLLLASAGDQCYHCEKGSECLAPTDKLRFLNKACVLTSNEQEVAVSHGSALDPWKICTVEQVEQLKALLKVLPVWSTGIMVWLNVSQDTFRLQQANSMDRHITSTFQIPAGSFSMFVVISVITWIVLYDRVIIPLASSFWGKPVRLGVKLRMGIGLLLSCIAMVVSVIVEHVRREKALASRRDENQVATMSAMWLIPQCAILGLSEAFNAIGQTEFYYSEMPKSMSSIAGSLCLLGASVANLLASLILSLVDHMTSRNGNISWVSSDINSGRYDSYYALLAALSFANLIYFAACSWAYGPCKADKPEMEEEEVPIVGTRRGLDEA</sequence>
<feature type="transmembrane region" description="Helical" evidence="6">
    <location>
        <begin position="401"/>
        <end position="422"/>
    </location>
</feature>
<name>A0A7N0SWP7_KALFE</name>
<dbReference type="EnsemblPlants" id="Kaladp0011s0470.1.v1.1">
    <property type="protein sequence ID" value="Kaladp0011s0470.1.v1.1"/>
    <property type="gene ID" value="Kaladp0011s0470.v1.1"/>
</dbReference>
<reference evidence="7" key="1">
    <citation type="submission" date="2021-01" db="UniProtKB">
        <authorList>
            <consortium name="EnsemblPlants"/>
        </authorList>
    </citation>
    <scope>IDENTIFICATION</scope>
</reference>
<dbReference type="OMA" id="YGMELAH"/>
<comment type="subcellular location">
    <subcellularLocation>
        <location evidence="1">Membrane</location>
        <topology evidence="1">Multi-pass membrane protein</topology>
    </subcellularLocation>
</comment>
<dbReference type="InterPro" id="IPR036259">
    <property type="entry name" value="MFS_trans_sf"/>
</dbReference>
<dbReference type="Gramene" id="Kaladp0011s0470.1.v1.1">
    <property type="protein sequence ID" value="Kaladp0011s0470.1.v1.1"/>
    <property type="gene ID" value="Kaladp0011s0470.v1.1"/>
</dbReference>
<accession>A0A7N0SWP7</accession>
<feature type="transmembrane region" description="Helical" evidence="6">
    <location>
        <begin position="529"/>
        <end position="551"/>
    </location>
</feature>
<evidence type="ECO:0000256" key="5">
    <source>
        <dbReference type="ARBA" id="ARBA00023136"/>
    </source>
</evidence>
<keyword evidence="4 6" id="KW-1133">Transmembrane helix</keyword>
<evidence type="ECO:0000313" key="7">
    <source>
        <dbReference type="EnsemblPlants" id="Kaladp0011s0470.1.v1.1"/>
    </source>
</evidence>
<organism evidence="7 8">
    <name type="scientific">Kalanchoe fedtschenkoi</name>
    <name type="common">Lavender scallops</name>
    <name type="synonym">South American air plant</name>
    <dbReference type="NCBI Taxonomy" id="63787"/>
    <lineage>
        <taxon>Eukaryota</taxon>
        <taxon>Viridiplantae</taxon>
        <taxon>Streptophyta</taxon>
        <taxon>Embryophyta</taxon>
        <taxon>Tracheophyta</taxon>
        <taxon>Spermatophyta</taxon>
        <taxon>Magnoliopsida</taxon>
        <taxon>eudicotyledons</taxon>
        <taxon>Gunneridae</taxon>
        <taxon>Pentapetalae</taxon>
        <taxon>Saxifragales</taxon>
        <taxon>Crassulaceae</taxon>
        <taxon>Kalanchoe</taxon>
    </lineage>
</organism>
<dbReference type="SUPFAM" id="SSF103473">
    <property type="entry name" value="MFS general substrate transporter"/>
    <property type="match status" value="1"/>
</dbReference>
<evidence type="ECO:0000256" key="1">
    <source>
        <dbReference type="ARBA" id="ARBA00004141"/>
    </source>
</evidence>
<evidence type="ECO:0000256" key="4">
    <source>
        <dbReference type="ARBA" id="ARBA00022989"/>
    </source>
</evidence>
<keyword evidence="3 6" id="KW-0812">Transmembrane</keyword>
<proteinExistence type="inferred from homology"/>
<feature type="transmembrane region" description="Helical" evidence="6">
    <location>
        <begin position="202"/>
        <end position="228"/>
    </location>
</feature>
<feature type="transmembrane region" description="Helical" evidence="6">
    <location>
        <begin position="481"/>
        <end position="504"/>
    </location>
</feature>
<dbReference type="Gene3D" id="1.20.1250.20">
    <property type="entry name" value="MFS general substrate transporter like domains"/>
    <property type="match status" value="1"/>
</dbReference>
<feature type="transmembrane region" description="Helical" evidence="6">
    <location>
        <begin position="443"/>
        <end position="461"/>
    </location>
</feature>